<evidence type="ECO:0000256" key="8">
    <source>
        <dbReference type="ARBA" id="ARBA00022801"/>
    </source>
</evidence>
<dbReference type="InterPro" id="IPR036875">
    <property type="entry name" value="Znf_CCHC_sf"/>
</dbReference>
<dbReference type="CDD" id="cd00303">
    <property type="entry name" value="retropepsin_like"/>
    <property type="match status" value="1"/>
</dbReference>
<dbReference type="Gene3D" id="3.30.70.270">
    <property type="match status" value="2"/>
</dbReference>
<dbReference type="SUPFAM" id="SSF56672">
    <property type="entry name" value="DNA/RNA polymerases"/>
    <property type="match status" value="1"/>
</dbReference>
<dbReference type="InterPro" id="IPR000477">
    <property type="entry name" value="RT_dom"/>
</dbReference>
<dbReference type="InterPro" id="IPR043128">
    <property type="entry name" value="Rev_trsase/Diguanyl_cyclase"/>
</dbReference>
<dbReference type="InterPro" id="IPR001995">
    <property type="entry name" value="Peptidase_A2_cat"/>
</dbReference>
<dbReference type="GO" id="GO:0003964">
    <property type="term" value="F:RNA-directed DNA polymerase activity"/>
    <property type="evidence" value="ECO:0007669"/>
    <property type="project" value="UniProtKB-KW"/>
</dbReference>
<accession>Q15F60</accession>
<name>Q15F60_NOSBO</name>
<dbReference type="PANTHER" id="PTHR37984:SF5">
    <property type="entry name" value="PROTEIN NYNRIN-LIKE"/>
    <property type="match status" value="1"/>
</dbReference>
<dbReference type="CDD" id="cd01647">
    <property type="entry name" value="RT_LTR"/>
    <property type="match status" value="1"/>
</dbReference>
<dbReference type="GO" id="GO:0004190">
    <property type="term" value="F:aspartic-type endopeptidase activity"/>
    <property type="evidence" value="ECO:0007669"/>
    <property type="project" value="UniProtKB-KW"/>
</dbReference>
<keyword evidence="2" id="KW-0645">Protease</keyword>
<keyword evidence="5" id="KW-0540">Nuclease</keyword>
<dbReference type="GO" id="GO:0008270">
    <property type="term" value="F:zinc ion binding"/>
    <property type="evidence" value="ECO:0007669"/>
    <property type="project" value="UniProtKB-KW"/>
</dbReference>
<keyword evidence="4" id="KW-0548">Nucleotidyltransferase</keyword>
<dbReference type="GO" id="GO:0015074">
    <property type="term" value="P:DNA integration"/>
    <property type="evidence" value="ECO:0007669"/>
    <property type="project" value="InterPro"/>
</dbReference>
<dbReference type="PROSITE" id="PS00141">
    <property type="entry name" value="ASP_PROTEASE"/>
    <property type="match status" value="1"/>
</dbReference>
<evidence type="ECO:0000256" key="6">
    <source>
        <dbReference type="ARBA" id="ARBA00022750"/>
    </source>
</evidence>
<evidence type="ECO:0000259" key="14">
    <source>
        <dbReference type="PROSITE" id="PS50994"/>
    </source>
</evidence>
<dbReference type="AlphaFoldDB" id="Q15F60"/>
<evidence type="ECO:0000313" key="15">
    <source>
        <dbReference type="EMBL" id="ABE26655.1"/>
    </source>
</evidence>
<evidence type="ECO:0000259" key="13">
    <source>
        <dbReference type="PROSITE" id="PS50878"/>
    </source>
</evidence>
<dbReference type="CDD" id="cd09274">
    <property type="entry name" value="RNase_HI_RT_Ty3"/>
    <property type="match status" value="1"/>
</dbReference>
<dbReference type="InterPro" id="IPR041373">
    <property type="entry name" value="RT_RNaseH"/>
</dbReference>
<dbReference type="InterPro" id="IPR012337">
    <property type="entry name" value="RNaseH-like_sf"/>
</dbReference>
<dbReference type="Pfam" id="PF00665">
    <property type="entry name" value="rve"/>
    <property type="match status" value="1"/>
</dbReference>
<evidence type="ECO:0000256" key="4">
    <source>
        <dbReference type="ARBA" id="ARBA00022695"/>
    </source>
</evidence>
<dbReference type="SUPFAM" id="SSF57756">
    <property type="entry name" value="Retrovirus zinc finger-like domains"/>
    <property type="match status" value="1"/>
</dbReference>
<dbReference type="PROSITE" id="PS50175">
    <property type="entry name" value="ASP_PROT_RETROV"/>
    <property type="match status" value="1"/>
</dbReference>
<evidence type="ECO:0000256" key="5">
    <source>
        <dbReference type="ARBA" id="ARBA00022722"/>
    </source>
</evidence>
<dbReference type="InterPro" id="IPR001584">
    <property type="entry name" value="Integrase_cat-core"/>
</dbReference>
<keyword evidence="3" id="KW-0808">Transferase</keyword>
<dbReference type="Pfam" id="PF00078">
    <property type="entry name" value="RVT_1"/>
    <property type="match status" value="1"/>
</dbReference>
<keyword evidence="10" id="KW-0862">Zinc</keyword>
<dbReference type="InterPro" id="IPR001969">
    <property type="entry name" value="Aspartic_peptidase_AS"/>
</dbReference>
<evidence type="ECO:0000256" key="10">
    <source>
        <dbReference type="PROSITE-ProRule" id="PRU00047"/>
    </source>
</evidence>
<evidence type="ECO:0000256" key="7">
    <source>
        <dbReference type="ARBA" id="ARBA00022759"/>
    </source>
</evidence>
<evidence type="ECO:0000256" key="2">
    <source>
        <dbReference type="ARBA" id="ARBA00022670"/>
    </source>
</evidence>
<proteinExistence type="predicted"/>
<feature type="domain" description="Reverse transcriptase" evidence="13">
    <location>
        <begin position="409"/>
        <end position="590"/>
    </location>
</feature>
<dbReference type="PANTHER" id="PTHR37984">
    <property type="entry name" value="PROTEIN CBG26694"/>
    <property type="match status" value="1"/>
</dbReference>
<feature type="domain" description="Peptidase A2" evidence="12">
    <location>
        <begin position="273"/>
        <end position="347"/>
    </location>
</feature>
<dbReference type="InterPro" id="IPR001878">
    <property type="entry name" value="Znf_CCHC"/>
</dbReference>
<evidence type="ECO:0000256" key="3">
    <source>
        <dbReference type="ARBA" id="ARBA00022679"/>
    </source>
</evidence>
<protein>
    <recommendedName>
        <fullName evidence="1">RNA-directed DNA polymerase</fullName>
        <ecNumber evidence="1">2.7.7.49</ecNumber>
    </recommendedName>
</protein>
<dbReference type="GO" id="GO:0006508">
    <property type="term" value="P:proteolysis"/>
    <property type="evidence" value="ECO:0007669"/>
    <property type="project" value="UniProtKB-KW"/>
</dbReference>
<dbReference type="Pfam" id="PF00098">
    <property type="entry name" value="zf-CCHC"/>
    <property type="match status" value="1"/>
</dbReference>
<feature type="domain" description="Integrase catalytic" evidence="14">
    <location>
        <begin position="873"/>
        <end position="1039"/>
    </location>
</feature>
<dbReference type="PROSITE" id="PS50878">
    <property type="entry name" value="RT_POL"/>
    <property type="match status" value="1"/>
</dbReference>
<evidence type="ECO:0000256" key="1">
    <source>
        <dbReference type="ARBA" id="ARBA00012493"/>
    </source>
</evidence>
<feature type="domain" description="CCHC-type" evidence="11">
    <location>
        <begin position="203"/>
        <end position="218"/>
    </location>
</feature>
<dbReference type="EC" id="2.7.7.49" evidence="1"/>
<dbReference type="FunFam" id="3.10.20.370:FF:000001">
    <property type="entry name" value="Retrovirus-related Pol polyprotein from transposon 17.6-like protein"/>
    <property type="match status" value="1"/>
</dbReference>
<dbReference type="Gene3D" id="2.40.70.10">
    <property type="entry name" value="Acid Proteases"/>
    <property type="match status" value="1"/>
</dbReference>
<dbReference type="PROSITE" id="PS50994">
    <property type="entry name" value="INTEGRASE"/>
    <property type="match status" value="1"/>
</dbReference>
<dbReference type="Pfam" id="PF17917">
    <property type="entry name" value="RT_RNaseH"/>
    <property type="match status" value="1"/>
</dbReference>
<dbReference type="Gene3D" id="3.30.420.10">
    <property type="entry name" value="Ribonuclease H-like superfamily/Ribonuclease H"/>
    <property type="match status" value="1"/>
</dbReference>
<dbReference type="InterPro" id="IPR036397">
    <property type="entry name" value="RNaseH_sf"/>
</dbReference>
<dbReference type="Gene3D" id="3.10.10.10">
    <property type="entry name" value="HIV Type 1 Reverse Transcriptase, subunit A, domain 1"/>
    <property type="match status" value="1"/>
</dbReference>
<reference evidence="15" key="1">
    <citation type="journal article" date="2006" name="Int. J. Parasitol.">
        <title>The varying microsporidian genome: existence of long-terminal repeat retrotransposon in domesticated silkworm parasite Nosema bombycis.</title>
        <authorList>
            <person name="Xu J."/>
            <person name="Pan G."/>
            <person name="Fang L."/>
            <person name="Li J."/>
            <person name="Tian X."/>
            <person name="Li T."/>
            <person name="Zhou Z."/>
            <person name="Xiang Z."/>
        </authorList>
    </citation>
    <scope>NUCLEOTIDE SEQUENCE</scope>
</reference>
<dbReference type="InterPro" id="IPR050951">
    <property type="entry name" value="Retrovirus_Pol_polyprotein"/>
</dbReference>
<dbReference type="SUPFAM" id="SSF50630">
    <property type="entry name" value="Acid proteases"/>
    <property type="match status" value="1"/>
</dbReference>
<dbReference type="SMART" id="SM00343">
    <property type="entry name" value="ZnF_C2HC"/>
    <property type="match status" value="1"/>
</dbReference>
<dbReference type="GO" id="GO:0004519">
    <property type="term" value="F:endonuclease activity"/>
    <property type="evidence" value="ECO:0007669"/>
    <property type="project" value="UniProtKB-KW"/>
</dbReference>
<keyword evidence="6" id="KW-0064">Aspartyl protease</keyword>
<dbReference type="Gene3D" id="4.10.60.10">
    <property type="entry name" value="Zinc finger, CCHC-type"/>
    <property type="match status" value="1"/>
</dbReference>
<dbReference type="PROSITE" id="PS50158">
    <property type="entry name" value="ZF_CCHC"/>
    <property type="match status" value="1"/>
</dbReference>
<evidence type="ECO:0000259" key="12">
    <source>
        <dbReference type="PROSITE" id="PS50175"/>
    </source>
</evidence>
<evidence type="ECO:0000256" key="9">
    <source>
        <dbReference type="ARBA" id="ARBA00022918"/>
    </source>
</evidence>
<dbReference type="SUPFAM" id="SSF53098">
    <property type="entry name" value="Ribonuclease H-like"/>
    <property type="match status" value="1"/>
</dbReference>
<keyword evidence="7" id="KW-0255">Endonuclease</keyword>
<evidence type="ECO:0000259" key="11">
    <source>
        <dbReference type="PROSITE" id="PS50158"/>
    </source>
</evidence>
<dbReference type="FunFam" id="3.10.10.10:FF:000007">
    <property type="entry name" value="Retrovirus-related Pol polyprotein from transposon 17.6-like Protein"/>
    <property type="match status" value="1"/>
</dbReference>
<dbReference type="InterPro" id="IPR043502">
    <property type="entry name" value="DNA/RNA_pol_sf"/>
</dbReference>
<keyword evidence="10" id="KW-0863">Zinc-finger</keyword>
<dbReference type="EMBL" id="DQ444472">
    <property type="protein sequence ID" value="ABE26655.1"/>
    <property type="molecule type" value="Genomic_DNA"/>
</dbReference>
<organism evidence="15">
    <name type="scientific">Nosema bombycis</name>
    <name type="common">Microsporidian parasite</name>
    <name type="synonym">Pebrine of silkworm</name>
    <dbReference type="NCBI Taxonomy" id="27978"/>
    <lineage>
        <taxon>Eukaryota</taxon>
        <taxon>Fungi</taxon>
        <taxon>Fungi incertae sedis</taxon>
        <taxon>Microsporidia</taxon>
        <taxon>Nosematidae</taxon>
        <taxon>Nosema</taxon>
    </lineage>
</organism>
<keyword evidence="8" id="KW-0378">Hydrolase</keyword>
<dbReference type="InterPro" id="IPR021109">
    <property type="entry name" value="Peptidase_aspartic_dom_sf"/>
</dbReference>
<dbReference type="GO" id="GO:0005634">
    <property type="term" value="C:nucleus"/>
    <property type="evidence" value="ECO:0007669"/>
    <property type="project" value="UniProtKB-ARBA"/>
</dbReference>
<keyword evidence="10" id="KW-0479">Metal-binding</keyword>
<sequence>MFSETRCEANSLATVANKRVFRSNREDDPDGFIAYVKGWASVGSPGEQAKVFYFRDHLGGEAQVWAEAVPWETGFEALCEAFLRRFKGRMSSIAHIKTLAKETYREGSFLSYLDRMRSISLKAGLPEIVLITFVLNGLPDDVGGTLLMNTQESLSWEYVYRACEGLDCSNRADPGVVGRKEPVVAAAQGQMEICAVSKKESVCFYCKKPGHFKRECRKRARDREEAAATKAVAVEEEGQDEIKSFTGYTEVLYISLTGKEGVQLLVRVGGVSVKALVDTGSTVNLIRSKYVKGEIRPCKVILRAANGTGLIVRGKVTVDVGAQGRRFKVEFLVVDKMTEEVILGRTFCALAKVQIDFSRSKAIVLGGQEDQTYALGEHAIVAEAPYPIAAGLYRLGPEKEDAASVIVKKYLKEGIIRESHSPWRSPIVMKRKKSGEYRLCVDYRSLNDVTVKDKYPIPRVDDVLDALGEAKIFTKLDALSGYHQIKMREEDIEKTAFACREGLFEFLRMPFGLVNGPATFQRAMNRILRPFLGRFVMVYMDDMIIYSRDKREHEGHVREVLDALKQAGLKLNEEKCAYFQDEIKILGHVVGRHGIRADPDRVKAIRDLELPTCRTEVESFLGLINYVSRFMKSVTEDTGYFYDLLKKDSKFDWGSSVDNAEFVEAFHRVKANMDDLAVMGIPRREGKFILTTDASDRGIGAIFSQVQDGKERILEFFGKAHTKAEKNYSTTEKELLGVVKSLERFRPYLLGNRFTLKTDHSAIKWLYTSRNMKSRLARWSLLVQEYDMEIIHIRGDKNPSDYLSRMAFKEEEVASVRGGEAISLEEVHEELGHGSAKAMGHHLKEAGKLVPTKDIKGVIDGCEVCQQSGGGAKSFRPVAVRTQAVNDLWEFDLVGPLPRSRQGYVYLLTGVDHFSRGAVVRPLRTKEAGEVLYWIGKLVKEMGPPKVILTDNGKEFANRRAAELASENDITWRYGAPYSPTTTGLVERFNRTFIEKLRKVSRFGERDWVECLGPCMKAYRNSYHRALGCTPEEFLTRIRRTGQRRKLLEHRSRYDKVRGKEPSGLRLVKGDRVWYQHPVEQGHKLAAAYRWRGEVVDSKFGSATVKLEDGRVIRAALRYIKRF</sequence>
<dbReference type="GO" id="GO:0003676">
    <property type="term" value="F:nucleic acid binding"/>
    <property type="evidence" value="ECO:0007669"/>
    <property type="project" value="InterPro"/>
</dbReference>
<keyword evidence="9" id="KW-0695">RNA-directed DNA polymerase</keyword>